<reference evidence="1 2" key="1">
    <citation type="submission" date="2020-10" db="EMBL/GenBank/DDBJ databases">
        <title>The genome sequence of Flavobacterium aquaticum 1Y8A.</title>
        <authorList>
            <person name="Liu Y."/>
        </authorList>
    </citation>
    <scope>NUCLEOTIDE SEQUENCE [LARGE SCALE GENOMIC DNA]</scope>
    <source>
        <strain evidence="1 2">1Y8A</strain>
    </source>
</reference>
<protein>
    <submittedName>
        <fullName evidence="1">Uncharacterized protein</fullName>
    </submittedName>
</protein>
<dbReference type="RefSeq" id="WP_194097081.1">
    <property type="nucleotide sequence ID" value="NZ_JADFTZ010000006.1"/>
</dbReference>
<proteinExistence type="predicted"/>
<keyword evidence="2" id="KW-1185">Reference proteome</keyword>
<evidence type="ECO:0000313" key="1">
    <source>
        <dbReference type="EMBL" id="MBE9577386.1"/>
    </source>
</evidence>
<sequence>MKTETITYSLSTFEKPDLWMVREFSEEEFRKYSNYITSLMRLESNENLYKIVDLNYFDFKAKISKTVKSLDNGVNSNEFENLYLDINRHILNILSSIRTYLDHTETRIKREYGSNSEEFLNFKTQTSKAYDENFSYRFLYKLRNYAQHCGLPAGSLSTTASQTGNSLKLCLVKNELLLNYDSWGVIIKQELNNKEDLFDIIPLIDQKFEILKEINKNINNLTYKHYQQEAQELMNLLWESKSKNGTPCIVETVGANEKLKLNIRWFPYKPISKITGVQFEII</sequence>
<name>A0ABR9WUP3_9FLAO</name>
<gene>
    <name evidence="1" type="ORF">IM755_11760</name>
</gene>
<organism evidence="1 2">
    <name type="scientific">Flavobacterium proteolyticum</name>
    <dbReference type="NCBI Taxonomy" id="2911683"/>
    <lineage>
        <taxon>Bacteria</taxon>
        <taxon>Pseudomonadati</taxon>
        <taxon>Bacteroidota</taxon>
        <taxon>Flavobacteriia</taxon>
        <taxon>Flavobacteriales</taxon>
        <taxon>Flavobacteriaceae</taxon>
        <taxon>Flavobacterium</taxon>
    </lineage>
</organism>
<dbReference type="EMBL" id="JADFTZ010000006">
    <property type="protein sequence ID" value="MBE9577386.1"/>
    <property type="molecule type" value="Genomic_DNA"/>
</dbReference>
<dbReference type="Proteomes" id="UP000656274">
    <property type="component" value="Unassembled WGS sequence"/>
</dbReference>
<evidence type="ECO:0000313" key="2">
    <source>
        <dbReference type="Proteomes" id="UP000656274"/>
    </source>
</evidence>
<comment type="caution">
    <text evidence="1">The sequence shown here is derived from an EMBL/GenBank/DDBJ whole genome shotgun (WGS) entry which is preliminary data.</text>
</comment>
<accession>A0ABR9WUP3</accession>